<sequence length="121" mass="13289">MKYLLIMQMNPAVWEALSPEQRDEVMNGHGAFMETIRASGEMVATHALAEPAQSVVVRGRDGVPVVTDGPFLESKEFMGGFYLVECETRERAIELAAMIPDAAVDGMAIEVRQVVFSEGTR</sequence>
<dbReference type="PANTHER" id="PTHR35174">
    <property type="entry name" value="BLL7171 PROTEIN-RELATED"/>
    <property type="match status" value="1"/>
</dbReference>
<dbReference type="Gene3D" id="3.30.70.1060">
    <property type="entry name" value="Dimeric alpha+beta barrel"/>
    <property type="match status" value="1"/>
</dbReference>
<name>A0ABX1RK37_9PSEU</name>
<dbReference type="InterPro" id="IPR005545">
    <property type="entry name" value="YCII"/>
</dbReference>
<evidence type="ECO:0000256" key="1">
    <source>
        <dbReference type="ARBA" id="ARBA00007689"/>
    </source>
</evidence>
<protein>
    <recommendedName>
        <fullName evidence="2">YCII-related domain-containing protein</fullName>
    </recommendedName>
</protein>
<gene>
    <name evidence="3" type="ORF">HF577_21985</name>
</gene>
<dbReference type="InterPro" id="IPR011008">
    <property type="entry name" value="Dimeric_a/b-barrel"/>
</dbReference>
<dbReference type="PANTHER" id="PTHR35174:SF3">
    <property type="entry name" value="BLL7171 PROTEIN"/>
    <property type="match status" value="1"/>
</dbReference>
<evidence type="ECO:0000259" key="2">
    <source>
        <dbReference type="Pfam" id="PF03795"/>
    </source>
</evidence>
<organism evidence="3 4">
    <name type="scientific">Pseudonocardia xinjiangensis</name>
    <dbReference type="NCBI Taxonomy" id="75289"/>
    <lineage>
        <taxon>Bacteria</taxon>
        <taxon>Bacillati</taxon>
        <taxon>Actinomycetota</taxon>
        <taxon>Actinomycetes</taxon>
        <taxon>Pseudonocardiales</taxon>
        <taxon>Pseudonocardiaceae</taxon>
        <taxon>Pseudonocardia</taxon>
    </lineage>
</organism>
<comment type="similarity">
    <text evidence="1">Belongs to the YciI family.</text>
</comment>
<comment type="caution">
    <text evidence="3">The sequence shown here is derived from an EMBL/GenBank/DDBJ whole genome shotgun (WGS) entry which is preliminary data.</text>
</comment>
<proteinExistence type="inferred from homology"/>
<dbReference type="Pfam" id="PF03795">
    <property type="entry name" value="YCII"/>
    <property type="match status" value="1"/>
</dbReference>
<feature type="domain" description="YCII-related" evidence="2">
    <location>
        <begin position="1"/>
        <end position="107"/>
    </location>
</feature>
<accession>A0ABX1RK37</accession>
<dbReference type="SUPFAM" id="SSF54909">
    <property type="entry name" value="Dimeric alpha+beta barrel"/>
    <property type="match status" value="1"/>
</dbReference>
<keyword evidence="4" id="KW-1185">Reference proteome</keyword>
<evidence type="ECO:0000313" key="3">
    <source>
        <dbReference type="EMBL" id="NMH79750.1"/>
    </source>
</evidence>
<reference evidence="3 4" key="1">
    <citation type="submission" date="2020-04" db="EMBL/GenBank/DDBJ databases">
        <authorList>
            <person name="Klaysubun C."/>
            <person name="Duangmal K."/>
            <person name="Lipun K."/>
        </authorList>
    </citation>
    <scope>NUCLEOTIDE SEQUENCE [LARGE SCALE GENOMIC DNA]</scope>
    <source>
        <strain evidence="3 4">JCM 11839</strain>
    </source>
</reference>
<evidence type="ECO:0000313" key="4">
    <source>
        <dbReference type="Proteomes" id="UP001296706"/>
    </source>
</evidence>
<dbReference type="RefSeq" id="WP_169397815.1">
    <property type="nucleotide sequence ID" value="NZ_BAAAJH010000001.1"/>
</dbReference>
<dbReference type="EMBL" id="JAAXKY010000077">
    <property type="protein sequence ID" value="NMH79750.1"/>
    <property type="molecule type" value="Genomic_DNA"/>
</dbReference>
<dbReference type="Proteomes" id="UP001296706">
    <property type="component" value="Unassembled WGS sequence"/>
</dbReference>